<feature type="region of interest" description="Disordered" evidence="1">
    <location>
        <begin position="176"/>
        <end position="237"/>
    </location>
</feature>
<protein>
    <submittedName>
        <fullName evidence="3 6">Bm11032</fullName>
    </submittedName>
</protein>
<keyword evidence="2" id="KW-1133">Transmembrane helix</keyword>
<reference evidence="3" key="2">
    <citation type="submission" date="2012-12" db="EMBL/GenBank/DDBJ databases">
        <authorList>
            <person name="Gao Y.W."/>
            <person name="Fan S.T."/>
            <person name="Sun H.T."/>
            <person name="Wang Z."/>
            <person name="Gao X.L."/>
            <person name="Li Y.G."/>
            <person name="Wang T.C."/>
            <person name="Zhang K."/>
            <person name="Xu W.W."/>
            <person name="Yu Z.J."/>
            <person name="Xia X.Z."/>
        </authorList>
    </citation>
    <scope>NUCLEOTIDE SEQUENCE</scope>
    <source>
        <strain evidence="3">FR3</strain>
    </source>
</reference>
<dbReference type="WBParaSite" id="Bm11032.1">
    <property type="protein sequence ID" value="Bm11032.1"/>
    <property type="gene ID" value="WBGene00231293"/>
</dbReference>
<reference evidence="3 5" key="1">
    <citation type="journal article" date="2007" name="Science">
        <title>Draft genome of the filarial nematode parasite Brugia malayi.</title>
        <authorList>
            <person name="Ghedin E."/>
            <person name="Wang S."/>
            <person name="Spiro D."/>
            <person name="Caler E."/>
            <person name="Zhao Q."/>
            <person name="Crabtree J."/>
            <person name="Allen J.E."/>
            <person name="Delcher A.L."/>
            <person name="Guiliano D.B."/>
            <person name="Miranda-Saavedra D."/>
            <person name="Angiuoli S.V."/>
            <person name="Creasy T."/>
            <person name="Amedeo P."/>
            <person name="Haas B."/>
            <person name="El-Sayed N.M."/>
            <person name="Wortman J.R."/>
            <person name="Feldblyum T."/>
            <person name="Tallon L."/>
            <person name="Schatz M."/>
            <person name="Shumway M."/>
            <person name="Koo H."/>
            <person name="Salzberg S.L."/>
            <person name="Schobel S."/>
            <person name="Pertea M."/>
            <person name="Pop M."/>
            <person name="White O."/>
            <person name="Barton G.J."/>
            <person name="Carlow C.K."/>
            <person name="Crawford M.J."/>
            <person name="Daub J."/>
            <person name="Dimmic M.W."/>
            <person name="Estes C.F."/>
            <person name="Foster J.M."/>
            <person name="Ganatra M."/>
            <person name="Gregory W.F."/>
            <person name="Johnson N.M."/>
            <person name="Jin J."/>
            <person name="Komuniecki R."/>
            <person name="Korf I."/>
            <person name="Kumar S."/>
            <person name="Laney S."/>
            <person name="Li B.W."/>
            <person name="Li W."/>
            <person name="Lindblom T.H."/>
            <person name="Lustigman S."/>
            <person name="Ma D."/>
            <person name="Maina C.V."/>
            <person name="Martin D.M."/>
            <person name="McCarter J.P."/>
            <person name="McReynolds L."/>
            <person name="Mitreva M."/>
            <person name="Nutman T.B."/>
            <person name="Parkinson J."/>
            <person name="Peregrin-Alvarez J.M."/>
            <person name="Poole C."/>
            <person name="Ren Q."/>
            <person name="Saunders L."/>
            <person name="Sluder A.E."/>
            <person name="Smith K."/>
            <person name="Stanke M."/>
            <person name="Unnasch T.R."/>
            <person name="Ware J."/>
            <person name="Wei A.D."/>
            <person name="Weil G."/>
            <person name="Williams D.J."/>
            <person name="Zhang Y."/>
            <person name="Williams S.A."/>
            <person name="Fraser-Liggett C."/>
            <person name="Slatko B."/>
            <person name="Blaxter M.L."/>
            <person name="Scott A.L."/>
        </authorList>
    </citation>
    <scope>NUCLEOTIDE SEQUENCE</scope>
    <source>
        <strain evidence="3 5">FR3</strain>
    </source>
</reference>
<keyword evidence="5" id="KW-1185">Reference proteome</keyword>
<organism evidence="3">
    <name type="scientific">Brugia malayi</name>
    <name type="common">Filarial nematode worm</name>
    <dbReference type="NCBI Taxonomy" id="6279"/>
    <lineage>
        <taxon>Eukaryota</taxon>
        <taxon>Metazoa</taxon>
        <taxon>Ecdysozoa</taxon>
        <taxon>Nematoda</taxon>
        <taxon>Chromadorea</taxon>
        <taxon>Rhabditida</taxon>
        <taxon>Spirurina</taxon>
        <taxon>Spiruromorpha</taxon>
        <taxon>Filarioidea</taxon>
        <taxon>Onchocercidae</taxon>
        <taxon>Brugia</taxon>
    </lineage>
</organism>
<evidence type="ECO:0000313" key="6">
    <source>
        <dbReference type="WBParaSite" id="Bm11032.1"/>
    </source>
</evidence>
<accession>A0A0J9Y3C7</accession>
<evidence type="ECO:0000256" key="1">
    <source>
        <dbReference type="SAM" id="MobiDB-lite"/>
    </source>
</evidence>
<dbReference type="GeneID" id="6098261"/>
<dbReference type="Proteomes" id="UP000006672">
    <property type="component" value="Unassembled WGS sequence"/>
</dbReference>
<dbReference type="AlphaFoldDB" id="A0A0J9Y3C7"/>
<gene>
    <name evidence="3 6 7" type="ORF">Bm11032</name>
    <name evidence="4" type="ORF">BM_BM11032</name>
    <name evidence="3" type="ORF">BM_Bm11032</name>
</gene>
<dbReference type="OrthoDB" id="5850703at2759"/>
<evidence type="ECO:0000256" key="2">
    <source>
        <dbReference type="SAM" id="Phobius"/>
    </source>
</evidence>
<keyword evidence="2" id="KW-0812">Transmembrane</keyword>
<name>A0A0J9Y3C7_BRUMA</name>
<proteinExistence type="predicted"/>
<sequence>MKPCSGLFHTNNFILFMYSFLFFPVFLLVLLVTTCTPTNPSVEWKQDWSGELPMGGTGMHRGWVGFGSDHDGGKYVENGWQNSWQSGNSGGNSALNKKQTLDDKWDTADKGKWLWGNGGSRSWGKWGMGTGKHDKNGQCCYGIDFGDNLSIGMGMGPESSYISWGNINTNSWKNSGGGEGWRKWEANGNEPGNGGRERGEWKSWKSGSGGGNWDSWKNSNKPISAKAEAHASASIDP</sequence>
<reference evidence="4" key="3">
    <citation type="submission" date="2019-04" db="EMBL/GenBank/DDBJ databases">
        <authorList>
            <person name="Howe K."/>
            <person name="Paulini M."/>
            <person name="Williams G."/>
        </authorList>
    </citation>
    <scope>NUCLEOTIDE SEQUENCE [LARGE SCALE GENOMIC DNA]</scope>
    <source>
        <strain evidence="4">FR3</strain>
    </source>
</reference>
<evidence type="ECO:0000313" key="3">
    <source>
        <dbReference type="EMBL" id="CDQ01061.1"/>
    </source>
</evidence>
<dbReference type="KEGG" id="bmy:BM_BM11032"/>
<dbReference type="EMBL" id="LN857015">
    <property type="protein sequence ID" value="CDQ01061.1"/>
    <property type="molecule type" value="Genomic_DNA"/>
</dbReference>
<evidence type="ECO:0000313" key="7">
    <source>
        <dbReference type="WormBase" id="Bm11032"/>
    </source>
</evidence>
<dbReference type="RefSeq" id="XP_001894811.2">
    <property type="nucleotide sequence ID" value="XM_001894776.2"/>
</dbReference>
<evidence type="ECO:0000313" key="5">
    <source>
        <dbReference type="Proteomes" id="UP000006672"/>
    </source>
</evidence>
<accession>A0A4E9F0N5</accession>
<dbReference type="STRING" id="6279.A0A0J9Y3C7"/>
<dbReference type="EMBL" id="CAAKNF010000196">
    <property type="protein sequence ID" value="VIO89576.1"/>
    <property type="molecule type" value="Genomic_DNA"/>
</dbReference>
<keyword evidence="2" id="KW-0472">Membrane</keyword>
<dbReference type="WormBase" id="Bm11032">
    <property type="protein sequence ID" value="BM37471"/>
    <property type="gene ID" value="WBGene00231293"/>
</dbReference>
<feature type="transmembrane region" description="Helical" evidence="2">
    <location>
        <begin position="12"/>
        <end position="32"/>
    </location>
</feature>
<dbReference type="CTD" id="6098261"/>
<reference evidence="6" key="4">
    <citation type="submission" date="2019-12" db="UniProtKB">
        <authorList>
            <consortium name="WormBaseParasite"/>
        </authorList>
    </citation>
    <scope>IDENTIFICATION</scope>
</reference>
<dbReference type="OMA" id="NDCCHEM"/>
<evidence type="ECO:0000313" key="4">
    <source>
        <dbReference type="EMBL" id="VIO89576.1"/>
    </source>
</evidence>